<evidence type="ECO:0000313" key="2">
    <source>
        <dbReference type="Proteomes" id="UP001234989"/>
    </source>
</evidence>
<dbReference type="EMBL" id="CP133612">
    <property type="protein sequence ID" value="WMV08829.1"/>
    <property type="molecule type" value="Genomic_DNA"/>
</dbReference>
<dbReference type="Gene3D" id="3.30.420.10">
    <property type="entry name" value="Ribonuclease H-like superfamily/Ribonuclease H"/>
    <property type="match status" value="1"/>
</dbReference>
<dbReference type="InterPro" id="IPR012337">
    <property type="entry name" value="RNaseH-like_sf"/>
</dbReference>
<protein>
    <recommendedName>
        <fullName evidence="3">Reverse transcriptase domain-containing protein</fullName>
    </recommendedName>
</protein>
<name>A0AAF0T8J5_SOLVR</name>
<organism evidence="1 2">
    <name type="scientific">Solanum verrucosum</name>
    <dbReference type="NCBI Taxonomy" id="315347"/>
    <lineage>
        <taxon>Eukaryota</taxon>
        <taxon>Viridiplantae</taxon>
        <taxon>Streptophyta</taxon>
        <taxon>Embryophyta</taxon>
        <taxon>Tracheophyta</taxon>
        <taxon>Spermatophyta</taxon>
        <taxon>Magnoliopsida</taxon>
        <taxon>eudicotyledons</taxon>
        <taxon>Gunneridae</taxon>
        <taxon>Pentapetalae</taxon>
        <taxon>asterids</taxon>
        <taxon>lamiids</taxon>
        <taxon>Solanales</taxon>
        <taxon>Solanaceae</taxon>
        <taxon>Solanoideae</taxon>
        <taxon>Solaneae</taxon>
        <taxon>Solanum</taxon>
    </lineage>
</organism>
<dbReference type="PANTHER" id="PTHR45835:SF91">
    <property type="entry name" value="RETROTRANSPOSON, TY3-GYPSY SUBCLASS-LIKE PROTEIN"/>
    <property type="match status" value="1"/>
</dbReference>
<keyword evidence="2" id="KW-1185">Reference proteome</keyword>
<proteinExistence type="predicted"/>
<dbReference type="GO" id="GO:0003676">
    <property type="term" value="F:nucleic acid binding"/>
    <property type="evidence" value="ECO:0007669"/>
    <property type="project" value="InterPro"/>
</dbReference>
<dbReference type="AlphaFoldDB" id="A0AAF0T8J5"/>
<gene>
    <name evidence="1" type="ORF">MTR67_002214</name>
</gene>
<evidence type="ECO:0000313" key="1">
    <source>
        <dbReference type="EMBL" id="WMV08829.1"/>
    </source>
</evidence>
<reference evidence="1" key="1">
    <citation type="submission" date="2023-08" db="EMBL/GenBank/DDBJ databases">
        <title>A de novo genome assembly of Solanum verrucosum Schlechtendal, a Mexican diploid species geographically isolated from the other diploid A-genome species in potato relatives.</title>
        <authorList>
            <person name="Hosaka K."/>
        </authorList>
    </citation>
    <scope>NUCLEOTIDE SEQUENCE</scope>
    <source>
        <tissue evidence="1">Young leaves</tissue>
    </source>
</reference>
<dbReference type="SUPFAM" id="SSF53098">
    <property type="entry name" value="Ribonuclease H-like"/>
    <property type="match status" value="1"/>
</dbReference>
<sequence length="184" mass="21127">MTQDDSIPPWESEDLKMVFILGLPCTHRQYDSIWVTIDRMTKSMHFILVKASYSAKDYVRNYTQEVVKLHSVPLSIISDRFGDHFRKDLVLKLSLAQLFTRRPMVTLLGPELVHEAMEKVQLIKDRLKTAQSRQKSYTGVRREILSLSLMISSELDTSKLGVPPAGFGMYETKVVNKAMAHGRR</sequence>
<accession>A0AAF0T8J5</accession>
<evidence type="ECO:0008006" key="3">
    <source>
        <dbReference type="Google" id="ProtNLM"/>
    </source>
</evidence>
<dbReference type="PANTHER" id="PTHR45835">
    <property type="entry name" value="YALI0A06105P"/>
    <property type="match status" value="1"/>
</dbReference>
<dbReference type="Proteomes" id="UP001234989">
    <property type="component" value="Chromosome 1"/>
</dbReference>
<dbReference type="InterPro" id="IPR036397">
    <property type="entry name" value="RNaseH_sf"/>
</dbReference>